<evidence type="ECO:0000313" key="1">
    <source>
        <dbReference type="EMBL" id="KAG9237327.1"/>
    </source>
</evidence>
<proteinExistence type="predicted"/>
<evidence type="ECO:0000313" key="2">
    <source>
        <dbReference type="Proteomes" id="UP000824998"/>
    </source>
</evidence>
<organism evidence="1 2">
    <name type="scientific">Amylocarpus encephaloides</name>
    <dbReference type="NCBI Taxonomy" id="45428"/>
    <lineage>
        <taxon>Eukaryota</taxon>
        <taxon>Fungi</taxon>
        <taxon>Dikarya</taxon>
        <taxon>Ascomycota</taxon>
        <taxon>Pezizomycotina</taxon>
        <taxon>Leotiomycetes</taxon>
        <taxon>Helotiales</taxon>
        <taxon>Helotiales incertae sedis</taxon>
        <taxon>Amylocarpus</taxon>
    </lineage>
</organism>
<protein>
    <submittedName>
        <fullName evidence="1">Uncharacterized protein</fullName>
    </submittedName>
</protein>
<accession>A0A9P8C8F9</accession>
<reference evidence="1" key="1">
    <citation type="journal article" date="2021" name="IMA Fungus">
        <title>Genomic characterization of three marine fungi, including Emericellopsis atlantica sp. nov. with signatures of a generalist lifestyle and marine biomass degradation.</title>
        <authorList>
            <person name="Hagestad O.C."/>
            <person name="Hou L."/>
            <person name="Andersen J.H."/>
            <person name="Hansen E.H."/>
            <person name="Altermark B."/>
            <person name="Li C."/>
            <person name="Kuhnert E."/>
            <person name="Cox R.J."/>
            <person name="Crous P.W."/>
            <person name="Spatafora J.W."/>
            <person name="Lail K."/>
            <person name="Amirebrahimi M."/>
            <person name="Lipzen A."/>
            <person name="Pangilinan J."/>
            <person name="Andreopoulos W."/>
            <person name="Hayes R.D."/>
            <person name="Ng V."/>
            <person name="Grigoriev I.V."/>
            <person name="Jackson S.A."/>
            <person name="Sutton T.D.S."/>
            <person name="Dobson A.D.W."/>
            <person name="Rama T."/>
        </authorList>
    </citation>
    <scope>NUCLEOTIDE SEQUENCE</scope>
    <source>
        <strain evidence="1">TRa018bII</strain>
    </source>
</reference>
<dbReference type="AlphaFoldDB" id="A0A9P8C8F9"/>
<comment type="caution">
    <text evidence="1">The sequence shown here is derived from an EMBL/GenBank/DDBJ whole genome shotgun (WGS) entry which is preliminary data.</text>
</comment>
<dbReference type="Proteomes" id="UP000824998">
    <property type="component" value="Unassembled WGS sequence"/>
</dbReference>
<name>A0A9P8C8F9_9HELO</name>
<keyword evidence="2" id="KW-1185">Reference proteome</keyword>
<gene>
    <name evidence="1" type="ORF">BJ875DRAFT_454144</name>
</gene>
<sequence>MTRDPRPYYAHVIFPRRVGTNPPPSTYTSKTGSKRLPSRCVLLGTATRTAQQIIPFCLPTFIHRILPSPKAVVTMDCRVTLDNELRSFENELIEVEIRNWVPVLAIKELVKDTVVVGILKEASMESAGATSWTKTQIEELTEFVLKKAQRLFALLVMNDMVRLLDLFYSNDFGDDMFPIEQLRLDNGRETVNRSKPERTIQSIQTQKKISYTDQGIYGDKIRNLCIYWQWEIFVPIFSSNNSVYALRPLSNLPFLKKYQGDKKTETNFSIISHVSIHRSHLDFPDSQIGDITDDKGNPHVAVKELTSARGLTWWYG</sequence>
<dbReference type="EMBL" id="MU251389">
    <property type="protein sequence ID" value="KAG9237327.1"/>
    <property type="molecule type" value="Genomic_DNA"/>
</dbReference>